<protein>
    <submittedName>
        <fullName evidence="1">Uncharacterized protein</fullName>
    </submittedName>
</protein>
<evidence type="ECO:0000313" key="1">
    <source>
        <dbReference type="EMBL" id="MBD3846039.1"/>
    </source>
</evidence>
<comment type="caution">
    <text evidence="1">The sequence shown here is derived from an EMBL/GenBank/DDBJ whole genome shotgun (WGS) entry which is preliminary data.</text>
</comment>
<gene>
    <name evidence="1" type="ORF">IED13_10050</name>
</gene>
<proteinExistence type="predicted"/>
<evidence type="ECO:0000313" key="2">
    <source>
        <dbReference type="Proteomes" id="UP000619295"/>
    </source>
</evidence>
<accession>A0A927E836</accession>
<keyword evidence="2" id="KW-1185">Reference proteome</keyword>
<reference evidence="1" key="1">
    <citation type="submission" date="2020-09" db="EMBL/GenBank/DDBJ databases">
        <title>Bosea spartocytisi sp. nov. a root nodule endophyte of Spartocytisus supranubius in the high mountain ecosystem fo the Teide National Park (Canary Islands, Spain).</title>
        <authorList>
            <person name="Pulido-Suarez L."/>
            <person name="Peix A."/>
            <person name="Igual J.M."/>
            <person name="Socas-Perez N."/>
            <person name="Velazquez E."/>
            <person name="Flores-Felix J.D."/>
            <person name="Leon-Barrios M."/>
        </authorList>
    </citation>
    <scope>NUCLEOTIDE SEQUENCE</scope>
    <source>
        <strain evidence="1">SSUT16</strain>
    </source>
</reference>
<dbReference type="PROSITE" id="PS51257">
    <property type="entry name" value="PROKAR_LIPOPROTEIN"/>
    <property type="match status" value="1"/>
</dbReference>
<dbReference type="AlphaFoldDB" id="A0A927E836"/>
<dbReference type="EMBL" id="JACXWY010000005">
    <property type="protein sequence ID" value="MBD3846039.1"/>
    <property type="molecule type" value="Genomic_DNA"/>
</dbReference>
<name>A0A927E836_9HYPH</name>
<dbReference type="Proteomes" id="UP000619295">
    <property type="component" value="Unassembled WGS sequence"/>
</dbReference>
<dbReference type="RefSeq" id="WP_112764930.1">
    <property type="nucleotide sequence ID" value="NZ_JACXWY010000005.1"/>
</dbReference>
<organism evidence="1 2">
    <name type="scientific">Bosea spartocytisi</name>
    <dbReference type="NCBI Taxonomy" id="2773451"/>
    <lineage>
        <taxon>Bacteria</taxon>
        <taxon>Pseudomonadati</taxon>
        <taxon>Pseudomonadota</taxon>
        <taxon>Alphaproteobacteria</taxon>
        <taxon>Hyphomicrobiales</taxon>
        <taxon>Boseaceae</taxon>
        <taxon>Bosea</taxon>
    </lineage>
</organism>
<sequence length="69" mass="7173">MRLALAIITLALTGCNSTPQSDHPARDLTVGTAQCSKFKWGTSEMAQCLDNAARSQSATSRTGGTDNSG</sequence>